<protein>
    <submittedName>
        <fullName evidence="1">Uncharacterized protein</fullName>
    </submittedName>
</protein>
<evidence type="ECO:0000313" key="2">
    <source>
        <dbReference type="Proteomes" id="UP000321635"/>
    </source>
</evidence>
<dbReference type="Proteomes" id="UP000321635">
    <property type="component" value="Unassembled WGS sequence"/>
</dbReference>
<organism evidence="1 2">
    <name type="scientific">Acetobacter nitrogenifigens DSM 23921 = NBRC 105050</name>
    <dbReference type="NCBI Taxonomy" id="1120919"/>
    <lineage>
        <taxon>Bacteria</taxon>
        <taxon>Pseudomonadati</taxon>
        <taxon>Pseudomonadota</taxon>
        <taxon>Alphaproteobacteria</taxon>
        <taxon>Acetobacterales</taxon>
        <taxon>Acetobacteraceae</taxon>
        <taxon>Acetobacter</taxon>
    </lineage>
</organism>
<accession>A0A511X8D9</accession>
<dbReference type="AlphaFoldDB" id="A0A511X8D9"/>
<gene>
    <name evidence="1" type="ORF">ANI02nite_10960</name>
</gene>
<evidence type="ECO:0000313" key="1">
    <source>
        <dbReference type="EMBL" id="GEN59212.1"/>
    </source>
</evidence>
<reference evidence="1 2" key="1">
    <citation type="submission" date="2019-07" db="EMBL/GenBank/DDBJ databases">
        <title>Whole genome shotgun sequence of Acetobacter nitrogenifigens NBRC 105050.</title>
        <authorList>
            <person name="Hosoyama A."/>
            <person name="Uohara A."/>
            <person name="Ohji S."/>
            <person name="Ichikawa N."/>
        </authorList>
    </citation>
    <scope>NUCLEOTIDE SEQUENCE [LARGE SCALE GENOMIC DNA]</scope>
    <source>
        <strain evidence="1 2">NBRC 105050</strain>
    </source>
</reference>
<sequence>MTFHARIETTRPELRIVHLTWLRHRRAGCKFRISGKHEHEPSALATRIRTHATSVSGLIEIRDRDAGPFPIKGPAVIATPDRLAFDLAFAQRNLTVGAPIFQRIERTSLRAYENQRLARITRRERPAPPDLMRPGHGVPKVGIEIDTSKIGAATRDMIAGDA</sequence>
<keyword evidence="2" id="KW-1185">Reference proteome</keyword>
<proteinExistence type="predicted"/>
<dbReference type="EMBL" id="BJYF01000005">
    <property type="protein sequence ID" value="GEN59212.1"/>
    <property type="molecule type" value="Genomic_DNA"/>
</dbReference>
<comment type="caution">
    <text evidence="1">The sequence shown here is derived from an EMBL/GenBank/DDBJ whole genome shotgun (WGS) entry which is preliminary data.</text>
</comment>
<name>A0A511X8D9_9PROT</name>